<dbReference type="InterPro" id="IPR015341">
    <property type="entry name" value="Glyco_hydro_38_cen"/>
</dbReference>
<proteinExistence type="inferred from homology"/>
<organism evidence="6 7">
    <name type="scientific">Stygiolobus caldivivus</name>
    <dbReference type="NCBI Taxonomy" id="2824673"/>
    <lineage>
        <taxon>Archaea</taxon>
        <taxon>Thermoproteota</taxon>
        <taxon>Thermoprotei</taxon>
        <taxon>Sulfolobales</taxon>
        <taxon>Sulfolobaceae</taxon>
        <taxon>Stygiolobus</taxon>
    </lineage>
</organism>
<evidence type="ECO:0000256" key="1">
    <source>
        <dbReference type="ARBA" id="ARBA00009792"/>
    </source>
</evidence>
<dbReference type="PANTHER" id="PTHR46017:SF1">
    <property type="entry name" value="ALPHA-MANNOSIDASE 2C1"/>
    <property type="match status" value="1"/>
</dbReference>
<accession>A0A8D5ZEZ4</accession>
<evidence type="ECO:0000259" key="5">
    <source>
        <dbReference type="SMART" id="SM00872"/>
    </source>
</evidence>
<dbReference type="InterPro" id="IPR037094">
    <property type="entry name" value="Glyco_hydro_38_cen_sf"/>
</dbReference>
<dbReference type="SMART" id="SM00872">
    <property type="entry name" value="Alpha-mann_mid"/>
    <property type="match status" value="1"/>
</dbReference>
<dbReference type="FunFam" id="3.20.110.10:FF:000002">
    <property type="entry name" value="alpha-mannosidase 2C1 isoform X1"/>
    <property type="match status" value="1"/>
</dbReference>
<feature type="domain" description="Glycoside hydrolase family 38 central" evidence="5">
    <location>
        <begin position="469"/>
        <end position="542"/>
    </location>
</feature>
<dbReference type="AlphaFoldDB" id="A0A8D5ZEZ4"/>
<dbReference type="SUPFAM" id="SSF88713">
    <property type="entry name" value="Glycoside hydrolase/deacetylase"/>
    <property type="match status" value="1"/>
</dbReference>
<dbReference type="Pfam" id="PF09261">
    <property type="entry name" value="Alpha-mann_mid"/>
    <property type="match status" value="1"/>
</dbReference>
<dbReference type="GO" id="GO:0004559">
    <property type="term" value="F:alpha-mannosidase activity"/>
    <property type="evidence" value="ECO:0007669"/>
    <property type="project" value="InterPro"/>
</dbReference>
<evidence type="ECO:0000256" key="4">
    <source>
        <dbReference type="ARBA" id="ARBA00023295"/>
    </source>
</evidence>
<protein>
    <submittedName>
        <fullName evidence="6">Alpha-mannosidase</fullName>
    </submittedName>
</protein>
<dbReference type="InterPro" id="IPR011330">
    <property type="entry name" value="Glyco_hydro/deAcase_b/a-brl"/>
</dbReference>
<name>A0A8D5ZEZ4_9CREN</name>
<dbReference type="PANTHER" id="PTHR46017">
    <property type="entry name" value="ALPHA-MANNOSIDASE 2C1"/>
    <property type="match status" value="1"/>
</dbReference>
<dbReference type="Pfam" id="PF01074">
    <property type="entry name" value="Glyco_hydro_38N"/>
    <property type="match status" value="1"/>
</dbReference>
<dbReference type="CDD" id="cd10789">
    <property type="entry name" value="GH38N_AMII_ER_cytosolic"/>
    <property type="match status" value="1"/>
</dbReference>
<sequence>MRRENEIFTRISFVLANSFYDIRYTEWAPLSGTTYTLGLENGDDNKYLMVLDYHGSALIKVNSEPYFALDDYHNTFPLPKGKVKIEADFSPFKAFGQRTEIRPGTPVTFKRNPSAYNFWVYANTTLQLAKLAQGYLKEKLLQVLTESLSLAPFASVSRDQLVLASHYWRDFPRHLLDFTQGMNYPEHSGSYEEALKALSEGVRGLRELFGKPGKMNAVAHAHIDTAWLWNFDETRRKVARTFSTVLNLMERYDFTFIQSMAIYYEWVKEDYPALFNKIKEKVKEGRWVLGAGWVEFDANLPAGESLVRQLLYSQQFYEENFGKKAEVLWLPDTFGFSAQLPQIMRLAEINLFATHKLFWSDTNKFPYSVFNWIGIDGSRVTAVAFGNGRGGYNSDFSVESVLEQWDNWKDKDQPLLYAYGHGDGGGGPTEDMLVAAKAIDQLPSTPSVELSGAHNYEAKENWNGELYVETHRGVYTSHSRMKYLHRRTEVALREAEIWSTIARSYDEKRLKVLWKTLLKDEFHDVLPGSAIKEVYETVYPELENVIKEADKVALDSIKRIAGEGDKLMVFNSLSWDREDYVVLGEEVEGGQRTEEGYLVRVRAPPLGYTELKPLRVNPVRLEGLIMENEYLKVKLNGDGTLASLYDKETGREALSSPSNKLVVYENIPGWADAWDIEPSYEDKKFELKAEKYEIKETGPFRACVRFYYTFRNSKVLQDVCLYAKSRRIDFKTTISMPDRELLLKSWFYFDLNTPEATFEVPYGVLKRQTTRNTSWEKAKFEVPMGKWLDLSEDDYGVAVLNDGKYGVAVEGNAVGLSLAKTPIYPDYTTDAEANSFTYSVYPHKGDWKEAKVYQRAYELNYPLKVVRGKGGEGSFVRVRPDNLVVEAIKGSEDKRGIVVRLYNVQNNRGEGEVELWFNPNKVERVNVLENPISGRVQLNGNKVRFNYRNYEIITIKLEG</sequence>
<evidence type="ECO:0000256" key="3">
    <source>
        <dbReference type="ARBA" id="ARBA00022801"/>
    </source>
</evidence>
<dbReference type="Gene3D" id="2.60.40.2220">
    <property type="match status" value="1"/>
</dbReference>
<dbReference type="Pfam" id="PF17677">
    <property type="entry name" value="Glyco_hydro38C2"/>
    <property type="match status" value="1"/>
</dbReference>
<dbReference type="SUPFAM" id="SSF88688">
    <property type="entry name" value="Families 57/38 glycoside transferase middle domain"/>
    <property type="match status" value="1"/>
</dbReference>
<dbReference type="GO" id="GO:0006013">
    <property type="term" value="P:mannose metabolic process"/>
    <property type="evidence" value="ECO:0007669"/>
    <property type="project" value="InterPro"/>
</dbReference>
<dbReference type="Gene3D" id="3.20.110.10">
    <property type="entry name" value="Glycoside hydrolase 38, N terminal domain"/>
    <property type="match status" value="1"/>
</dbReference>
<evidence type="ECO:0000313" key="7">
    <source>
        <dbReference type="Proteomes" id="UP000825123"/>
    </source>
</evidence>
<gene>
    <name evidence="6" type="ORF">KN1_12550</name>
</gene>
<dbReference type="GO" id="GO:0030246">
    <property type="term" value="F:carbohydrate binding"/>
    <property type="evidence" value="ECO:0007669"/>
    <property type="project" value="InterPro"/>
</dbReference>
<keyword evidence="2" id="KW-0479">Metal-binding</keyword>
<dbReference type="InterPro" id="IPR027291">
    <property type="entry name" value="Glyco_hydro_38_N_sf"/>
</dbReference>
<evidence type="ECO:0000313" key="6">
    <source>
        <dbReference type="EMBL" id="BCU69958.1"/>
    </source>
</evidence>
<dbReference type="FunFam" id="2.70.98.30:FF:000010">
    <property type="entry name" value="Cytosolic alpha-mannosidase"/>
    <property type="match status" value="1"/>
</dbReference>
<dbReference type="InterPro" id="IPR041147">
    <property type="entry name" value="GH38_C"/>
</dbReference>
<evidence type="ECO:0000256" key="2">
    <source>
        <dbReference type="ARBA" id="ARBA00022723"/>
    </source>
</evidence>
<dbReference type="Pfam" id="PF07748">
    <property type="entry name" value="Glyco_hydro_38C"/>
    <property type="match status" value="1"/>
</dbReference>
<dbReference type="InterPro" id="IPR011013">
    <property type="entry name" value="Gal_mutarotase_sf_dom"/>
</dbReference>
<reference evidence="6 7" key="1">
    <citation type="submission" date="2021-04" db="EMBL/GenBank/DDBJ databases">
        <title>Complete genome sequence of Stygiolobus sp. KN-1.</title>
        <authorList>
            <person name="Nakamura K."/>
            <person name="Sakai H."/>
            <person name="Kurosawa N."/>
        </authorList>
    </citation>
    <scope>NUCLEOTIDE SEQUENCE [LARGE SCALE GENOMIC DNA]</scope>
    <source>
        <strain evidence="6 7">KN-1</strain>
    </source>
</reference>
<dbReference type="Gene3D" id="2.70.98.30">
    <property type="entry name" value="Golgi alpha-mannosidase II, domain 4"/>
    <property type="match status" value="1"/>
</dbReference>
<keyword evidence="3" id="KW-0378">Hydrolase</keyword>
<keyword evidence="4" id="KW-0326">Glycosidase</keyword>
<dbReference type="InterPro" id="IPR000602">
    <property type="entry name" value="Glyco_hydro_38_N"/>
</dbReference>
<dbReference type="GO" id="GO:0046872">
    <property type="term" value="F:metal ion binding"/>
    <property type="evidence" value="ECO:0007669"/>
    <property type="project" value="UniProtKB-KW"/>
</dbReference>
<dbReference type="InterPro" id="IPR028995">
    <property type="entry name" value="Glyco_hydro_57/38_cen_sf"/>
</dbReference>
<dbReference type="SUPFAM" id="SSF74650">
    <property type="entry name" value="Galactose mutarotase-like"/>
    <property type="match status" value="1"/>
</dbReference>
<keyword evidence="7" id="KW-1185">Reference proteome</keyword>
<dbReference type="InterPro" id="IPR011682">
    <property type="entry name" value="Glyco_hydro_38_C"/>
</dbReference>
<dbReference type="GO" id="GO:0009313">
    <property type="term" value="P:oligosaccharide catabolic process"/>
    <property type="evidence" value="ECO:0007669"/>
    <property type="project" value="TreeGrafter"/>
</dbReference>
<dbReference type="EMBL" id="AP024597">
    <property type="protein sequence ID" value="BCU69958.1"/>
    <property type="molecule type" value="Genomic_DNA"/>
</dbReference>
<dbReference type="RefSeq" id="WP_221290083.1">
    <property type="nucleotide sequence ID" value="NZ_AP024597.1"/>
</dbReference>
<dbReference type="Proteomes" id="UP000825123">
    <property type="component" value="Chromosome"/>
</dbReference>
<comment type="similarity">
    <text evidence="1">Belongs to the glycosyl hydrolase 38 family.</text>
</comment>
<dbReference type="KEGG" id="csty:KN1_12550"/>
<dbReference type="Gene3D" id="1.20.1270.50">
    <property type="entry name" value="Glycoside hydrolase family 38, central domain"/>
    <property type="match status" value="1"/>
</dbReference>
<dbReference type="GeneID" id="66162986"/>